<gene>
    <name evidence="2" type="ORF">US68_C0038G0006</name>
</gene>
<dbReference type="AlphaFoldDB" id="A0A0G0IBD7"/>
<accession>A0A0G0IBD7</accession>
<keyword evidence="1" id="KW-0472">Membrane</keyword>
<feature type="transmembrane region" description="Helical" evidence="1">
    <location>
        <begin position="84"/>
        <end position="103"/>
    </location>
</feature>
<proteinExistence type="predicted"/>
<evidence type="ECO:0008006" key="4">
    <source>
        <dbReference type="Google" id="ProtNLM"/>
    </source>
</evidence>
<evidence type="ECO:0000313" key="2">
    <source>
        <dbReference type="EMBL" id="KKQ48285.1"/>
    </source>
</evidence>
<feature type="transmembrane region" description="Helical" evidence="1">
    <location>
        <begin position="47"/>
        <end position="72"/>
    </location>
</feature>
<organism evidence="2 3">
    <name type="scientific">Candidatus Shapirobacteria bacterium GW2011_GWE1_38_10</name>
    <dbReference type="NCBI Taxonomy" id="1618488"/>
    <lineage>
        <taxon>Bacteria</taxon>
        <taxon>Candidatus Shapironibacteriota</taxon>
    </lineage>
</organism>
<evidence type="ECO:0000313" key="3">
    <source>
        <dbReference type="Proteomes" id="UP000034231"/>
    </source>
</evidence>
<evidence type="ECO:0000256" key="1">
    <source>
        <dbReference type="SAM" id="Phobius"/>
    </source>
</evidence>
<name>A0A0G0IBD7_9BACT</name>
<comment type="caution">
    <text evidence="2">The sequence shown here is derived from an EMBL/GenBank/DDBJ whole genome shotgun (WGS) entry which is preliminary data.</text>
</comment>
<protein>
    <recommendedName>
        <fullName evidence="4">Transmembrane protein</fullName>
    </recommendedName>
</protein>
<keyword evidence="1" id="KW-0812">Transmembrane</keyword>
<dbReference type="EMBL" id="LBTX01000038">
    <property type="protein sequence ID" value="KKQ48285.1"/>
    <property type="molecule type" value="Genomic_DNA"/>
</dbReference>
<feature type="transmembrane region" description="Helical" evidence="1">
    <location>
        <begin position="115"/>
        <end position="136"/>
    </location>
</feature>
<sequence length="171" mass="18947">MKKLLAFLSIPAIYFAFPRIAYAHCPLCVAGTAFGITLTRLLGVDDSITGIWIGALLGAISFWTYMAIVSKLKKGSISWLKPTVYLAIFASTLWSFYKFGLIIKMEKMFGLDKLTFGILVGGAAFYLVEIINNLIVKIKGKSLFPYQRIAFSLGMTAILSIADYILIGYYI</sequence>
<keyword evidence="1" id="KW-1133">Transmembrane helix</keyword>
<feature type="transmembrane region" description="Helical" evidence="1">
    <location>
        <begin position="148"/>
        <end position="170"/>
    </location>
</feature>
<dbReference type="Proteomes" id="UP000034231">
    <property type="component" value="Unassembled WGS sequence"/>
</dbReference>
<reference evidence="2 3" key="1">
    <citation type="journal article" date="2015" name="Nature">
        <title>rRNA introns, odd ribosomes, and small enigmatic genomes across a large radiation of phyla.</title>
        <authorList>
            <person name="Brown C.T."/>
            <person name="Hug L.A."/>
            <person name="Thomas B.C."/>
            <person name="Sharon I."/>
            <person name="Castelle C.J."/>
            <person name="Singh A."/>
            <person name="Wilkins M.J."/>
            <person name="Williams K.H."/>
            <person name="Banfield J.F."/>
        </authorList>
    </citation>
    <scope>NUCLEOTIDE SEQUENCE [LARGE SCALE GENOMIC DNA]</scope>
</reference>